<organism evidence="1 2">
    <name type="scientific">Bradyrhizobium huanghuaihaiense</name>
    <dbReference type="NCBI Taxonomy" id="990078"/>
    <lineage>
        <taxon>Bacteria</taxon>
        <taxon>Pseudomonadati</taxon>
        <taxon>Pseudomonadota</taxon>
        <taxon>Alphaproteobacteria</taxon>
        <taxon>Hyphomicrobiales</taxon>
        <taxon>Nitrobacteraceae</taxon>
        <taxon>Bradyrhizobium</taxon>
    </lineage>
</organism>
<evidence type="ECO:0000313" key="2">
    <source>
        <dbReference type="Proteomes" id="UP000316291"/>
    </source>
</evidence>
<dbReference type="EMBL" id="VLLA01000039">
    <property type="protein sequence ID" value="TWI59491.1"/>
    <property type="molecule type" value="Genomic_DNA"/>
</dbReference>
<gene>
    <name evidence="1" type="ORF">IQ16_07946</name>
</gene>
<proteinExistence type="predicted"/>
<reference evidence="1 2" key="1">
    <citation type="journal article" date="2015" name="Stand. Genomic Sci.">
        <title>Genomic Encyclopedia of Bacterial and Archaeal Type Strains, Phase III: the genomes of soil and plant-associated and newly described type strains.</title>
        <authorList>
            <person name="Whitman W.B."/>
            <person name="Woyke T."/>
            <person name="Klenk H.P."/>
            <person name="Zhou Y."/>
            <person name="Lilburn T.G."/>
            <person name="Beck B.J."/>
            <person name="De Vos P."/>
            <person name="Vandamme P."/>
            <person name="Eisen J.A."/>
            <person name="Garrity G."/>
            <person name="Hugenholtz P."/>
            <person name="Kyrpides N.C."/>
        </authorList>
    </citation>
    <scope>NUCLEOTIDE SEQUENCE [LARGE SCALE GENOMIC DNA]</scope>
    <source>
        <strain evidence="1 2">CGMCC 1.10948</strain>
    </source>
</reference>
<evidence type="ECO:0000313" key="1">
    <source>
        <dbReference type="EMBL" id="TWI59491.1"/>
    </source>
</evidence>
<protein>
    <recommendedName>
        <fullName evidence="3">HNH endonuclease</fullName>
    </recommendedName>
</protein>
<comment type="caution">
    <text evidence="1">The sequence shown here is derived from an EMBL/GenBank/DDBJ whole genome shotgun (WGS) entry which is preliminary data.</text>
</comment>
<dbReference type="RefSeq" id="WP_038967775.1">
    <property type="nucleotide sequence ID" value="NZ_VLLA01000039.1"/>
</dbReference>
<evidence type="ECO:0008006" key="3">
    <source>
        <dbReference type="Google" id="ProtNLM"/>
    </source>
</evidence>
<dbReference type="Gene3D" id="1.10.30.50">
    <property type="match status" value="1"/>
</dbReference>
<name>A0A562QRV9_9BRAD</name>
<dbReference type="Proteomes" id="UP000316291">
    <property type="component" value="Unassembled WGS sequence"/>
</dbReference>
<dbReference type="AlphaFoldDB" id="A0A562QRV9"/>
<dbReference type="OrthoDB" id="5292295at2"/>
<sequence length="210" mass="23499">MEEIRKRVVRNRRPVRTDEQKRQAATWIADYYRRNPAKRAEKNEKACLRSYLKKQSLACLVTRLFRSNVEAVIAVKREIEEGNIDQRGRAQLRANAISFLGGRCAWCGHDDMLCLQLDHIKPVKRRTNGIKAHDSAAFCREILSGKTDNAQVLCANCHMVKTRLGGEYGAADALPFDPWAGLDDDGDTGTASNDNIRSETVTLQIGAIAA</sequence>
<keyword evidence="2" id="KW-1185">Reference proteome</keyword>
<accession>A0A562QRV9</accession>